<comment type="caution">
    <text evidence="1">The sequence shown here is derived from an EMBL/GenBank/DDBJ whole genome shotgun (WGS) entry which is preliminary data.</text>
</comment>
<dbReference type="GeneID" id="86988827"/>
<evidence type="ECO:0000313" key="2">
    <source>
        <dbReference type="Proteomes" id="UP000266172"/>
    </source>
</evidence>
<gene>
    <name evidence="1" type="ORF">DWX93_01075</name>
</gene>
<dbReference type="EMBL" id="QRVL01000001">
    <property type="protein sequence ID" value="RGS41964.1"/>
    <property type="molecule type" value="Genomic_DNA"/>
</dbReference>
<protein>
    <submittedName>
        <fullName evidence="1">Uncharacterized protein</fullName>
    </submittedName>
</protein>
<proteinExistence type="predicted"/>
<dbReference type="Proteomes" id="UP000266172">
    <property type="component" value="Unassembled WGS sequence"/>
</dbReference>
<dbReference type="AlphaFoldDB" id="A0A395VC71"/>
<sequence>MDKSKVYLEVPEFTGENVPVAVAARVMKKDQQFIRQGIILGFLKFGVAFKKEGSSQYDYYISPMKFWEETGFVYAGEEC</sequence>
<accession>A0A395VC71</accession>
<organism evidence="1 2">
    <name type="scientific">Roseburia hominis</name>
    <dbReference type="NCBI Taxonomy" id="301301"/>
    <lineage>
        <taxon>Bacteria</taxon>
        <taxon>Bacillati</taxon>
        <taxon>Bacillota</taxon>
        <taxon>Clostridia</taxon>
        <taxon>Lachnospirales</taxon>
        <taxon>Lachnospiraceae</taxon>
        <taxon>Roseburia</taxon>
    </lineage>
</organism>
<dbReference type="RefSeq" id="WP_012742880.1">
    <property type="nucleotide sequence ID" value="NZ_JAWGYD010000004.1"/>
</dbReference>
<evidence type="ECO:0000313" key="1">
    <source>
        <dbReference type="EMBL" id="RGS41964.1"/>
    </source>
</evidence>
<reference evidence="1 2" key="1">
    <citation type="submission" date="2018-08" db="EMBL/GenBank/DDBJ databases">
        <title>A genome reference for cultivated species of the human gut microbiota.</title>
        <authorList>
            <person name="Zou Y."/>
            <person name="Xue W."/>
            <person name="Luo G."/>
        </authorList>
    </citation>
    <scope>NUCLEOTIDE SEQUENCE [LARGE SCALE GENOMIC DNA]</scope>
    <source>
        <strain evidence="1 2">AF22-12AC</strain>
    </source>
</reference>
<name>A0A395VC71_9FIRM</name>